<dbReference type="SUPFAM" id="SSF54523">
    <property type="entry name" value="Pili subunits"/>
    <property type="match status" value="1"/>
</dbReference>
<dbReference type="Gene3D" id="3.30.700.10">
    <property type="entry name" value="Glycoprotein, Type 4 Pilin"/>
    <property type="match status" value="1"/>
</dbReference>
<dbReference type="NCBIfam" id="TIGR02532">
    <property type="entry name" value="IV_pilin_GFxxxE"/>
    <property type="match status" value="1"/>
</dbReference>
<dbReference type="EMBL" id="CP050313">
    <property type="protein sequence ID" value="QIR15147.1"/>
    <property type="molecule type" value="Genomic_DNA"/>
</dbReference>
<protein>
    <submittedName>
        <fullName evidence="2">Prepilin-type N-terminal cleavage/methylation domain-containing protein</fullName>
    </submittedName>
</protein>
<organism evidence="2 3">
    <name type="scientific">Shewanella aestuarii</name>
    <dbReference type="NCBI Taxonomy" id="1028752"/>
    <lineage>
        <taxon>Bacteria</taxon>
        <taxon>Pseudomonadati</taxon>
        <taxon>Pseudomonadota</taxon>
        <taxon>Gammaproteobacteria</taxon>
        <taxon>Alteromonadales</taxon>
        <taxon>Shewanellaceae</taxon>
        <taxon>Shewanella</taxon>
    </lineage>
</organism>
<evidence type="ECO:0000256" key="1">
    <source>
        <dbReference type="SAM" id="Phobius"/>
    </source>
</evidence>
<sequence length="134" mass="15059">MTNNVGHSSRGFTLIELLVILVIVGVVMSLMAPPLVKTIESSQARNEQFRLESRLKLYSSKAFINETNVFLDFNGSNLKIEMGKQTTTYQFEFISFPKQRLVYGPLGLPNISQLELLAGSQKRVLNLVKASHEK</sequence>
<dbReference type="AlphaFoldDB" id="A0A6G9QM70"/>
<name>A0A6G9QM70_9GAMM</name>
<dbReference type="Pfam" id="PF07963">
    <property type="entry name" value="N_methyl"/>
    <property type="match status" value="1"/>
</dbReference>
<feature type="transmembrane region" description="Helical" evidence="1">
    <location>
        <begin position="12"/>
        <end position="36"/>
    </location>
</feature>
<dbReference type="KEGG" id="saes:HBH39_12165"/>
<keyword evidence="1" id="KW-0472">Membrane</keyword>
<dbReference type="Proteomes" id="UP000502608">
    <property type="component" value="Chromosome"/>
</dbReference>
<keyword evidence="1" id="KW-1133">Transmembrane helix</keyword>
<evidence type="ECO:0000313" key="3">
    <source>
        <dbReference type="Proteomes" id="UP000502608"/>
    </source>
</evidence>
<keyword evidence="3" id="KW-1185">Reference proteome</keyword>
<dbReference type="PROSITE" id="PS00409">
    <property type="entry name" value="PROKAR_NTER_METHYL"/>
    <property type="match status" value="1"/>
</dbReference>
<proteinExistence type="predicted"/>
<gene>
    <name evidence="2" type="ORF">HBH39_12165</name>
</gene>
<accession>A0A6G9QM70</accession>
<dbReference type="InterPro" id="IPR045584">
    <property type="entry name" value="Pilin-like"/>
</dbReference>
<reference evidence="2 3" key="1">
    <citation type="submission" date="2020-03" db="EMBL/GenBank/DDBJ databases">
        <title>Complete genome sequence of Shewanella sp.</title>
        <authorList>
            <person name="Kim Y.-S."/>
            <person name="Kim S.-J."/>
            <person name="Jung H.-K."/>
            <person name="Kim K.-H."/>
        </authorList>
    </citation>
    <scope>NUCLEOTIDE SEQUENCE [LARGE SCALE GENOMIC DNA]</scope>
    <source>
        <strain evidence="2 3">PN3F2</strain>
    </source>
</reference>
<dbReference type="InterPro" id="IPR012902">
    <property type="entry name" value="N_methyl_site"/>
</dbReference>
<evidence type="ECO:0000313" key="2">
    <source>
        <dbReference type="EMBL" id="QIR15147.1"/>
    </source>
</evidence>
<keyword evidence="1" id="KW-0812">Transmembrane</keyword>
<dbReference type="RefSeq" id="WP_167678639.1">
    <property type="nucleotide sequence ID" value="NZ_CP050313.1"/>
</dbReference>